<feature type="domain" description="STAS" evidence="1">
    <location>
        <begin position="37"/>
        <end position="138"/>
    </location>
</feature>
<dbReference type="RefSeq" id="WP_144633617.1">
    <property type="nucleotide sequence ID" value="NZ_BNAX01000020.1"/>
</dbReference>
<dbReference type="InterPro" id="IPR036513">
    <property type="entry name" value="STAS_dom_sf"/>
</dbReference>
<organism evidence="2 3">
    <name type="scientific">Amycolatopsis acidiphila</name>
    <dbReference type="NCBI Taxonomy" id="715473"/>
    <lineage>
        <taxon>Bacteria</taxon>
        <taxon>Bacillati</taxon>
        <taxon>Actinomycetota</taxon>
        <taxon>Actinomycetes</taxon>
        <taxon>Pseudonocardiales</taxon>
        <taxon>Pseudonocardiaceae</taxon>
        <taxon>Amycolatopsis</taxon>
    </lineage>
</organism>
<dbReference type="OrthoDB" id="3622319at2"/>
<reference evidence="2 3" key="1">
    <citation type="submission" date="2019-07" db="EMBL/GenBank/DDBJ databases">
        <title>New species of Amycolatopsis and Streptomyces.</title>
        <authorList>
            <person name="Duangmal K."/>
            <person name="Teo W.F.A."/>
            <person name="Lipun K."/>
        </authorList>
    </citation>
    <scope>NUCLEOTIDE SEQUENCE [LARGE SCALE GENOMIC DNA]</scope>
    <source>
        <strain evidence="2 3">JCM 30562</strain>
    </source>
</reference>
<dbReference type="SUPFAM" id="SSF52091">
    <property type="entry name" value="SpoIIaa-like"/>
    <property type="match status" value="1"/>
</dbReference>
<dbReference type="AlphaFoldDB" id="A0A558AL25"/>
<dbReference type="PANTHER" id="PTHR33495">
    <property type="entry name" value="ANTI-SIGMA FACTOR ANTAGONIST TM_1081-RELATED-RELATED"/>
    <property type="match status" value="1"/>
</dbReference>
<keyword evidence="3" id="KW-1185">Reference proteome</keyword>
<comment type="caution">
    <text evidence="2">The sequence shown here is derived from an EMBL/GenBank/DDBJ whole genome shotgun (WGS) entry which is preliminary data.</text>
</comment>
<evidence type="ECO:0000259" key="1">
    <source>
        <dbReference type="PROSITE" id="PS50801"/>
    </source>
</evidence>
<dbReference type="InterPro" id="IPR002645">
    <property type="entry name" value="STAS_dom"/>
</dbReference>
<protein>
    <submittedName>
        <fullName evidence="2">STAS domain-containing protein</fullName>
    </submittedName>
</protein>
<accession>A0A558AL25</accession>
<proteinExistence type="predicted"/>
<sequence length="138" mass="15275">MAVGLLEQVCSFAVRKRIDEPGDKELLRVRVLWPATGVVVVEAVGEVDLLTVPTLSATVRRQLEVRPRILVLDLHEVRFLGAAGLAVLLNVRDLAPRIGVTLRVARPSWAVRRPLDLLSLRDTFDVREDLAVAVRDAV</sequence>
<name>A0A558AL25_9PSEU</name>
<dbReference type="EMBL" id="VJZA01000004">
    <property type="protein sequence ID" value="TVT24954.1"/>
    <property type="molecule type" value="Genomic_DNA"/>
</dbReference>
<dbReference type="Pfam" id="PF01740">
    <property type="entry name" value="STAS"/>
    <property type="match status" value="1"/>
</dbReference>
<evidence type="ECO:0000313" key="2">
    <source>
        <dbReference type="EMBL" id="TVT24954.1"/>
    </source>
</evidence>
<dbReference type="CDD" id="cd07043">
    <property type="entry name" value="STAS_anti-anti-sigma_factors"/>
    <property type="match status" value="1"/>
</dbReference>
<dbReference type="PANTHER" id="PTHR33495:SF13">
    <property type="entry name" value="ANTI-SIGMA-F FACTOR ANTAGONIST RSFB"/>
    <property type="match status" value="1"/>
</dbReference>
<dbReference type="Gene3D" id="3.30.750.24">
    <property type="entry name" value="STAS domain"/>
    <property type="match status" value="1"/>
</dbReference>
<evidence type="ECO:0000313" key="3">
    <source>
        <dbReference type="Proteomes" id="UP000318578"/>
    </source>
</evidence>
<dbReference type="GO" id="GO:0043856">
    <property type="term" value="F:anti-sigma factor antagonist activity"/>
    <property type="evidence" value="ECO:0007669"/>
    <property type="project" value="TreeGrafter"/>
</dbReference>
<dbReference type="PROSITE" id="PS50801">
    <property type="entry name" value="STAS"/>
    <property type="match status" value="1"/>
</dbReference>
<dbReference type="Proteomes" id="UP000318578">
    <property type="component" value="Unassembled WGS sequence"/>
</dbReference>
<gene>
    <name evidence="2" type="ORF">FNH06_03770</name>
</gene>